<evidence type="ECO:0000256" key="7">
    <source>
        <dbReference type="ARBA" id="ARBA00022777"/>
    </source>
</evidence>
<feature type="binding site" evidence="10">
    <location>
        <position position="20"/>
    </location>
    <ligand>
        <name>ATP</name>
        <dbReference type="ChEBI" id="CHEBI:30616"/>
    </ligand>
</feature>
<comment type="subcellular location">
    <subcellularLocation>
        <location evidence="10">Cytoplasm</location>
    </subcellularLocation>
    <subcellularLocation>
        <location evidence="10">Nucleus</location>
    </subcellularLocation>
</comment>
<evidence type="ECO:0000256" key="5">
    <source>
        <dbReference type="ARBA" id="ARBA00022679"/>
    </source>
</evidence>
<organism evidence="11 12">
    <name type="scientific">Tribonema minus</name>
    <dbReference type="NCBI Taxonomy" id="303371"/>
    <lineage>
        <taxon>Eukaryota</taxon>
        <taxon>Sar</taxon>
        <taxon>Stramenopiles</taxon>
        <taxon>Ochrophyta</taxon>
        <taxon>PX clade</taxon>
        <taxon>Xanthophyceae</taxon>
        <taxon>Tribonematales</taxon>
        <taxon>Tribonemataceae</taxon>
        <taxon>Tribonema</taxon>
    </lineage>
</organism>
<keyword evidence="8 10" id="KW-0067">ATP-binding</keyword>
<feature type="binding site" evidence="10">
    <location>
        <position position="18"/>
    </location>
    <ligand>
        <name>ATP</name>
        <dbReference type="ChEBI" id="CHEBI:30616"/>
    </ligand>
</feature>
<keyword evidence="6 10" id="KW-0547">Nucleotide-binding</keyword>
<sequence>MGGPKGPNILVTGTPGTGKTCTCAAIAEATGLTHVDVGAVVRAEQCHEGRDAEFDAFVLDEDKLCDALAPRAAAGGCVLDFHSCDFFPEDWFDLVLVLRADTATLFDRLKARGYHEKKLQENMQCEIMQVVLEEAHEAFPAPIIHELQSNTVEEMEANVDRVKQWLQQWRADNP</sequence>
<keyword evidence="5 10" id="KW-0808">Transferase</keyword>
<dbReference type="HAMAP" id="MF_00039">
    <property type="entry name" value="Adenylate_kinase_AK6"/>
    <property type="match status" value="1"/>
</dbReference>
<comment type="function">
    <text evidence="10">Broad-specificity nucleoside monophosphate (NMP) kinase that catalyzes the reversible transfer of the terminal phosphate group between nucleoside triphosphates and monophosphates. Has also ATPase activity. Involved in the late cytoplasmic maturation steps of the 40S ribosomal particles, specifically 18S rRNA maturation. While NMP activity is not required for ribosome maturation, ATPase activity is. Associates transiently with small ribosomal subunit protein uS11. ATP hydrolysis breaks the interaction with uS11. May temporarily remove uS11 from the ribosome to enable a conformational change of the ribosomal RNA that is needed for the final maturation step of the small ribosomal subunit. Its NMP activity may have a role in nuclear energy homeostasis.</text>
</comment>
<dbReference type="InterPro" id="IPR020618">
    <property type="entry name" value="Adenyl_kinase_AK6"/>
</dbReference>
<keyword evidence="11" id="KW-0378">Hydrolase</keyword>
<dbReference type="EC" id="2.7.4.3" evidence="10"/>
<dbReference type="GO" id="GO:0006364">
    <property type="term" value="P:rRNA processing"/>
    <property type="evidence" value="ECO:0007669"/>
    <property type="project" value="UniProtKB-KW"/>
</dbReference>
<feature type="binding site" evidence="10">
    <location>
        <position position="19"/>
    </location>
    <ligand>
        <name>ATP</name>
        <dbReference type="ChEBI" id="CHEBI:30616"/>
    </ligand>
</feature>
<keyword evidence="4 10" id="KW-0698">rRNA processing</keyword>
<dbReference type="InterPro" id="IPR027417">
    <property type="entry name" value="P-loop_NTPase"/>
</dbReference>
<dbReference type="FunFam" id="3.40.50.300:FF:000372">
    <property type="entry name" value="Adenylate kinase isoenzyme 6 homolog"/>
    <property type="match status" value="1"/>
</dbReference>
<evidence type="ECO:0000256" key="1">
    <source>
        <dbReference type="ARBA" id="ARBA00000582"/>
    </source>
</evidence>
<dbReference type="GO" id="GO:0005634">
    <property type="term" value="C:nucleus"/>
    <property type="evidence" value="ECO:0007669"/>
    <property type="project" value="UniProtKB-SubCell"/>
</dbReference>
<accession>A0A835YQ97</accession>
<feature type="binding site" evidence="10">
    <location>
        <position position="16"/>
    </location>
    <ligand>
        <name>ATP</name>
        <dbReference type="ChEBI" id="CHEBI:30616"/>
    </ligand>
</feature>
<evidence type="ECO:0000256" key="6">
    <source>
        <dbReference type="ARBA" id="ARBA00022741"/>
    </source>
</evidence>
<proteinExistence type="inferred from homology"/>
<dbReference type="GO" id="GO:0042274">
    <property type="term" value="P:ribosomal small subunit biogenesis"/>
    <property type="evidence" value="ECO:0007669"/>
    <property type="project" value="UniProtKB-UniRule"/>
</dbReference>
<dbReference type="Proteomes" id="UP000664859">
    <property type="component" value="Unassembled WGS sequence"/>
</dbReference>
<evidence type="ECO:0000313" key="12">
    <source>
        <dbReference type="Proteomes" id="UP000664859"/>
    </source>
</evidence>
<dbReference type="PANTHER" id="PTHR12595">
    <property type="entry name" value="POS9-ACTIVATING FACTOR FAP7-RELATED"/>
    <property type="match status" value="1"/>
</dbReference>
<dbReference type="AlphaFoldDB" id="A0A835YQ97"/>
<evidence type="ECO:0000313" key="11">
    <source>
        <dbReference type="EMBL" id="KAG5179445.1"/>
    </source>
</evidence>
<gene>
    <name evidence="11" type="ORF">JKP88DRAFT_270380</name>
</gene>
<dbReference type="SUPFAM" id="SSF52540">
    <property type="entry name" value="P-loop containing nucleoside triphosphate hydrolases"/>
    <property type="match status" value="1"/>
</dbReference>
<comment type="catalytic activity">
    <reaction evidence="1 10">
        <text>AMP + ATP = 2 ADP</text>
        <dbReference type="Rhea" id="RHEA:12973"/>
        <dbReference type="ChEBI" id="CHEBI:30616"/>
        <dbReference type="ChEBI" id="CHEBI:456215"/>
        <dbReference type="ChEBI" id="CHEBI:456216"/>
        <dbReference type="EC" id="2.7.4.3"/>
    </reaction>
</comment>
<evidence type="ECO:0000256" key="2">
    <source>
        <dbReference type="ARBA" id="ARBA00022490"/>
    </source>
</evidence>
<keyword evidence="3 10" id="KW-0690">Ribosome biogenesis</keyword>
<evidence type="ECO:0000256" key="3">
    <source>
        <dbReference type="ARBA" id="ARBA00022517"/>
    </source>
</evidence>
<dbReference type="GO" id="GO:0016887">
    <property type="term" value="F:ATP hydrolysis activity"/>
    <property type="evidence" value="ECO:0007669"/>
    <property type="project" value="UniProtKB-UniRule"/>
</dbReference>
<name>A0A835YQ97_9STRA</name>
<dbReference type="Gene3D" id="3.40.50.300">
    <property type="entry name" value="P-loop containing nucleotide triphosphate hydrolases"/>
    <property type="match status" value="1"/>
</dbReference>
<reference evidence="11" key="1">
    <citation type="submission" date="2021-02" db="EMBL/GenBank/DDBJ databases">
        <title>First Annotated Genome of the Yellow-green Alga Tribonema minus.</title>
        <authorList>
            <person name="Mahan K.M."/>
        </authorList>
    </citation>
    <scope>NUCLEOTIDE SEQUENCE</scope>
    <source>
        <strain evidence="11">UTEX B ZZ1240</strain>
    </source>
</reference>
<evidence type="ECO:0000256" key="4">
    <source>
        <dbReference type="ARBA" id="ARBA00022552"/>
    </source>
</evidence>
<dbReference type="GO" id="GO:0004017">
    <property type="term" value="F:AMP kinase activity"/>
    <property type="evidence" value="ECO:0007669"/>
    <property type="project" value="UniProtKB-UniRule"/>
</dbReference>
<comment type="caution">
    <text evidence="10">Lacks conserved residue(s) required for the propagation of feature annotation.</text>
</comment>
<keyword evidence="7 10" id="KW-0418">Kinase</keyword>
<keyword evidence="12" id="KW-1185">Reference proteome</keyword>
<keyword evidence="9 10" id="KW-0539">Nucleus</keyword>
<comment type="caution">
    <text evidence="11">The sequence shown here is derived from an EMBL/GenBank/DDBJ whole genome shotgun (WGS) entry which is preliminary data.</text>
</comment>
<dbReference type="GO" id="GO:0005524">
    <property type="term" value="F:ATP binding"/>
    <property type="evidence" value="ECO:0007669"/>
    <property type="project" value="UniProtKB-KW"/>
</dbReference>
<feature type="binding site" evidence="10">
    <location>
        <position position="112"/>
    </location>
    <ligand>
        <name>ATP</name>
        <dbReference type="ChEBI" id="CHEBI:30616"/>
    </ligand>
</feature>
<protein>
    <recommendedName>
        <fullName evidence="10">Adenylate kinase isoenzyme 6 homolog</fullName>
        <shortName evidence="10">AK6</shortName>
        <ecNumber evidence="10">2.7.4.3</ecNumber>
    </recommendedName>
    <alternativeName>
        <fullName evidence="10">Dual activity adenylate kinase/ATPase</fullName>
        <shortName evidence="10">AK/ATPase</shortName>
    </alternativeName>
</protein>
<dbReference type="OrthoDB" id="10251185at2759"/>
<feature type="region of interest" description="NMPbind" evidence="10">
    <location>
        <begin position="36"/>
        <end position="59"/>
    </location>
</feature>
<dbReference type="Pfam" id="PF13238">
    <property type="entry name" value="AAA_18"/>
    <property type="match status" value="1"/>
</dbReference>
<comment type="subunit">
    <text evidence="10">Interacts with small ribosomal subunit protein uS11. Not a structural component of 43S pre-ribosomes, but transiently interacts with them by binding to uS11.</text>
</comment>
<evidence type="ECO:0000256" key="9">
    <source>
        <dbReference type="ARBA" id="ARBA00023242"/>
    </source>
</evidence>
<comment type="similarity">
    <text evidence="10">Belongs to the adenylate kinase family. AK6 subfamily.</text>
</comment>
<evidence type="ECO:0000256" key="8">
    <source>
        <dbReference type="ARBA" id="ARBA00022840"/>
    </source>
</evidence>
<dbReference type="PANTHER" id="PTHR12595:SF0">
    <property type="entry name" value="ADENYLATE KINASE ISOENZYME 6"/>
    <property type="match status" value="1"/>
</dbReference>
<feature type="region of interest" description="LID" evidence="10">
    <location>
        <begin position="111"/>
        <end position="121"/>
    </location>
</feature>
<dbReference type="EMBL" id="JAFCMP010000468">
    <property type="protein sequence ID" value="KAG5179445.1"/>
    <property type="molecule type" value="Genomic_DNA"/>
</dbReference>
<dbReference type="GO" id="GO:0005737">
    <property type="term" value="C:cytoplasm"/>
    <property type="evidence" value="ECO:0007669"/>
    <property type="project" value="UniProtKB-SubCell"/>
</dbReference>
<comment type="catalytic activity">
    <reaction evidence="10">
        <text>ATP + H2O = ADP + phosphate + H(+)</text>
        <dbReference type="Rhea" id="RHEA:13065"/>
        <dbReference type="ChEBI" id="CHEBI:15377"/>
        <dbReference type="ChEBI" id="CHEBI:15378"/>
        <dbReference type="ChEBI" id="CHEBI:30616"/>
        <dbReference type="ChEBI" id="CHEBI:43474"/>
        <dbReference type="ChEBI" id="CHEBI:456216"/>
    </reaction>
</comment>
<evidence type="ECO:0000256" key="10">
    <source>
        <dbReference type="HAMAP-Rule" id="MF_03173"/>
    </source>
</evidence>
<keyword evidence="2 10" id="KW-0963">Cytoplasm</keyword>